<reference evidence="1 2" key="1">
    <citation type="journal article" date="2016" name="Int. J. Syst. Evol. Microbiol.">
        <title>Dermabacter jinjuensis sp. nov., a novel species of the genus Dermabacter isolated from a clinical specimen.</title>
        <authorList>
            <person name="Park Y.K."/>
            <person name="Lee K.M."/>
            <person name="Lee W.K."/>
            <person name="Cho M.J."/>
            <person name="Lee H.S."/>
            <person name="Cho Y.G."/>
            <person name="Lee Y.C."/>
            <person name="Lee W.K."/>
            <person name="Seong W.K."/>
            <person name="Hwang K.J."/>
        </authorList>
    </citation>
    <scope>NUCLEOTIDE SEQUENCE [LARGE SCALE GENOMIC DNA]</scope>
    <source>
        <strain evidence="1 2">32T</strain>
    </source>
</reference>
<protein>
    <recommendedName>
        <fullName evidence="3">Lipoprotein</fullName>
    </recommendedName>
</protein>
<proteinExistence type="predicted"/>
<keyword evidence="2" id="KW-1185">Reference proteome</keyword>
<evidence type="ECO:0000313" key="2">
    <source>
        <dbReference type="Proteomes" id="UP000815698"/>
    </source>
</evidence>
<evidence type="ECO:0008006" key="3">
    <source>
        <dbReference type="Google" id="ProtNLM"/>
    </source>
</evidence>
<sequence length="112" mass="11991">MMADLLVAITTGGDFSSLCDTTVFKEPDGSMRRMDTTPELREKCVQAMDSFSGQNQGGSGVTEEQARSMFDPATYELKDNGDGTFALTMAGQPLGFNILKIKDGGVRLAVAQ</sequence>
<dbReference type="Proteomes" id="UP000815698">
    <property type="component" value="Chromosome"/>
</dbReference>
<evidence type="ECO:0000313" key="1">
    <source>
        <dbReference type="EMBL" id="ATH95851.1"/>
    </source>
</evidence>
<dbReference type="EMBL" id="CP023482">
    <property type="protein sequence ID" value="ATH95851.1"/>
    <property type="molecule type" value="Genomic_DNA"/>
</dbReference>
<gene>
    <name evidence="1" type="ORF">COP05_01150</name>
</gene>
<organism evidence="1 2">
    <name type="scientific">Dermabacter jinjuensis</name>
    <dbReference type="NCBI Taxonomy" id="1667168"/>
    <lineage>
        <taxon>Bacteria</taxon>
        <taxon>Bacillati</taxon>
        <taxon>Actinomycetota</taxon>
        <taxon>Actinomycetes</taxon>
        <taxon>Micrococcales</taxon>
        <taxon>Dermabacteraceae</taxon>
        <taxon>Dermabacter</taxon>
    </lineage>
</organism>
<name>A0ABM6PKN3_9MICO</name>
<accession>A0ABM6PKN3</accession>